<dbReference type="InterPro" id="IPR001509">
    <property type="entry name" value="Epimerase_deHydtase"/>
</dbReference>
<sequence length="325" mass="35651">MCISGHRKNSAELLVFLILVMLFLVFRRREGRRVSSPLNGRRVLVTGATGRIGLTTARYLTEAGALVTTLSNLEHPDLKADRILTGDTRSEADVAEALRDVELVVHLAALPHPSAGTPYDVYSVNVVSTFNVLAQAGERGIKRAVIASSINATGVPFNLHKPLPAYYPLDEKLPSDIADPYSLSKQSDENTARMAWRRWGIDVVAFRFPHTNTADIVAEHAGWSREDPRASVREGWSYLDARDAAYAIELGLTATLSGAHVFYVAASNTNTPYETEALLDAFAPGVPRLRRFVGREVPIDLTAARTVLGFQARHELDLPTLPLEL</sequence>
<feature type="domain" description="NAD-dependent epimerase/dehydratase" evidence="4">
    <location>
        <begin position="43"/>
        <end position="210"/>
    </location>
</feature>
<evidence type="ECO:0000256" key="2">
    <source>
        <dbReference type="ARBA" id="ARBA00023002"/>
    </source>
</evidence>
<comment type="similarity">
    <text evidence="1">Belongs to the NAD(P)-dependent epimerase/dehydratase family.</text>
</comment>
<evidence type="ECO:0000313" key="5">
    <source>
        <dbReference type="EMBL" id="TCO51160.1"/>
    </source>
</evidence>
<evidence type="ECO:0000313" key="6">
    <source>
        <dbReference type="Proteomes" id="UP000295573"/>
    </source>
</evidence>
<keyword evidence="2" id="KW-0560">Oxidoreductase</keyword>
<dbReference type="PANTHER" id="PTHR43103:SF5">
    <property type="entry name" value="4-EPIMERASE, PUTATIVE (AFU_ORTHOLOGUE AFUA_7G00360)-RELATED"/>
    <property type="match status" value="1"/>
</dbReference>
<dbReference type="Gene3D" id="3.40.50.720">
    <property type="entry name" value="NAD(P)-binding Rossmann-like Domain"/>
    <property type="match status" value="1"/>
</dbReference>
<dbReference type="AlphaFoldDB" id="A0A4V2S586"/>
<evidence type="ECO:0000256" key="3">
    <source>
        <dbReference type="ARBA" id="ARBA00023027"/>
    </source>
</evidence>
<dbReference type="SUPFAM" id="SSF51735">
    <property type="entry name" value="NAD(P)-binding Rossmann-fold domains"/>
    <property type="match status" value="1"/>
</dbReference>
<comment type="caution">
    <text evidence="5">The sequence shown here is derived from an EMBL/GenBank/DDBJ whole genome shotgun (WGS) entry which is preliminary data.</text>
</comment>
<proteinExistence type="inferred from homology"/>
<dbReference type="PANTHER" id="PTHR43103">
    <property type="entry name" value="NUCLEOSIDE-DIPHOSPHATE-SUGAR EPIMERASE"/>
    <property type="match status" value="1"/>
</dbReference>
<gene>
    <name evidence="5" type="ORF">EV646_101143</name>
</gene>
<protein>
    <submittedName>
        <fullName evidence="5">Nucleoside-diphosphate-sugar epimerase</fullName>
    </submittedName>
</protein>
<dbReference type="EMBL" id="SLWR01000001">
    <property type="protein sequence ID" value="TCO51160.1"/>
    <property type="molecule type" value="Genomic_DNA"/>
</dbReference>
<evidence type="ECO:0000256" key="1">
    <source>
        <dbReference type="ARBA" id="ARBA00007637"/>
    </source>
</evidence>
<accession>A0A4V2S586</accession>
<keyword evidence="3" id="KW-0520">NAD</keyword>
<dbReference type="InterPro" id="IPR036291">
    <property type="entry name" value="NAD(P)-bd_dom_sf"/>
</dbReference>
<name>A0A4V2S586_9ACTN</name>
<reference evidence="5 6" key="1">
    <citation type="journal article" date="2015" name="Stand. Genomic Sci.">
        <title>Genomic Encyclopedia of Bacterial and Archaeal Type Strains, Phase III: the genomes of soil and plant-associated and newly described type strains.</title>
        <authorList>
            <person name="Whitman W.B."/>
            <person name="Woyke T."/>
            <person name="Klenk H.P."/>
            <person name="Zhou Y."/>
            <person name="Lilburn T.G."/>
            <person name="Beck B.J."/>
            <person name="De Vos P."/>
            <person name="Vandamme P."/>
            <person name="Eisen J.A."/>
            <person name="Garrity G."/>
            <person name="Hugenholtz P."/>
            <person name="Kyrpides N.C."/>
        </authorList>
    </citation>
    <scope>NUCLEOTIDE SEQUENCE [LARGE SCALE GENOMIC DNA]</scope>
    <source>
        <strain evidence="5 6">VKM Ac-2541</strain>
    </source>
</reference>
<dbReference type="Proteomes" id="UP000295573">
    <property type="component" value="Unassembled WGS sequence"/>
</dbReference>
<evidence type="ECO:0000259" key="4">
    <source>
        <dbReference type="Pfam" id="PF01370"/>
    </source>
</evidence>
<organism evidence="5 6">
    <name type="scientific">Kribbella antiqua</name>
    <dbReference type="NCBI Taxonomy" id="2512217"/>
    <lineage>
        <taxon>Bacteria</taxon>
        <taxon>Bacillati</taxon>
        <taxon>Actinomycetota</taxon>
        <taxon>Actinomycetes</taxon>
        <taxon>Propionibacteriales</taxon>
        <taxon>Kribbellaceae</taxon>
        <taxon>Kribbella</taxon>
    </lineage>
</organism>
<dbReference type="Pfam" id="PF01370">
    <property type="entry name" value="Epimerase"/>
    <property type="match status" value="1"/>
</dbReference>
<dbReference type="GO" id="GO:0016491">
    <property type="term" value="F:oxidoreductase activity"/>
    <property type="evidence" value="ECO:0007669"/>
    <property type="project" value="UniProtKB-KW"/>
</dbReference>
<keyword evidence="6" id="KW-1185">Reference proteome</keyword>